<dbReference type="PANTHER" id="PTHR31595:SF70">
    <property type="entry name" value="LONG-CHAIN-ALCOHOL O-FATTY-ACYLTRANSFERASE 3-RELATED"/>
    <property type="match status" value="1"/>
</dbReference>
<accession>A0AAU9SSA3</accession>
<dbReference type="PANTHER" id="PTHR31595">
    <property type="entry name" value="LONG-CHAIN-ALCOHOL O-FATTY-ACYLTRANSFERASE 3-RELATED"/>
    <property type="match status" value="1"/>
</dbReference>
<proteinExistence type="inferred from homology"/>
<evidence type="ECO:0000256" key="6">
    <source>
        <dbReference type="ARBA" id="ARBA00023098"/>
    </source>
</evidence>
<dbReference type="GO" id="GO:0008374">
    <property type="term" value="F:O-acyltransferase activity"/>
    <property type="evidence" value="ECO:0007669"/>
    <property type="project" value="InterPro"/>
</dbReference>
<dbReference type="InterPro" id="IPR044851">
    <property type="entry name" value="Wax_synthase"/>
</dbReference>
<comment type="similarity">
    <text evidence="2">Belongs to the wax synthase family.</text>
</comment>
<feature type="transmembrane region" description="Helical" evidence="9">
    <location>
        <begin position="237"/>
        <end position="256"/>
    </location>
</feature>
<evidence type="ECO:0000256" key="8">
    <source>
        <dbReference type="ARBA" id="ARBA00023315"/>
    </source>
</evidence>
<keyword evidence="3" id="KW-0808">Transferase</keyword>
<dbReference type="GO" id="GO:0016020">
    <property type="term" value="C:membrane"/>
    <property type="evidence" value="ECO:0007669"/>
    <property type="project" value="UniProtKB-SubCell"/>
</dbReference>
<keyword evidence="4 9" id="KW-0812">Transmembrane</keyword>
<evidence type="ECO:0000256" key="4">
    <source>
        <dbReference type="ARBA" id="ARBA00022692"/>
    </source>
</evidence>
<comment type="subcellular location">
    <subcellularLocation>
        <location evidence="1">Membrane</location>
        <topology evidence="1">Multi-pass membrane protein</topology>
    </subcellularLocation>
</comment>
<feature type="domain" description="Wax synthase" evidence="10">
    <location>
        <begin position="130"/>
        <end position="213"/>
    </location>
</feature>
<dbReference type="InterPro" id="IPR017088">
    <property type="entry name" value="Wax_synthase_Magnoliopsida"/>
</dbReference>
<keyword evidence="6" id="KW-0443">Lipid metabolism</keyword>
<organism evidence="11 12">
    <name type="scientific">Thlaspi arvense</name>
    <name type="common">Field penny-cress</name>
    <dbReference type="NCBI Taxonomy" id="13288"/>
    <lineage>
        <taxon>Eukaryota</taxon>
        <taxon>Viridiplantae</taxon>
        <taxon>Streptophyta</taxon>
        <taxon>Embryophyta</taxon>
        <taxon>Tracheophyta</taxon>
        <taxon>Spermatophyta</taxon>
        <taxon>Magnoliopsida</taxon>
        <taxon>eudicotyledons</taxon>
        <taxon>Gunneridae</taxon>
        <taxon>Pentapetalae</taxon>
        <taxon>rosids</taxon>
        <taxon>malvids</taxon>
        <taxon>Brassicales</taxon>
        <taxon>Brassicaceae</taxon>
        <taxon>Thlaspideae</taxon>
        <taxon>Thlaspi</taxon>
    </lineage>
</organism>
<feature type="transmembrane region" description="Helical" evidence="9">
    <location>
        <begin position="177"/>
        <end position="199"/>
    </location>
</feature>
<dbReference type="Proteomes" id="UP000836841">
    <property type="component" value="Chromosome 6"/>
</dbReference>
<keyword evidence="5 9" id="KW-1133">Transmembrane helix</keyword>
<reference evidence="11 12" key="1">
    <citation type="submission" date="2022-03" db="EMBL/GenBank/DDBJ databases">
        <authorList>
            <person name="Nunn A."/>
            <person name="Chopra R."/>
            <person name="Nunn A."/>
            <person name="Contreras Garrido A."/>
        </authorList>
    </citation>
    <scope>NUCLEOTIDE SEQUENCE [LARGE SCALE GENOMIC DNA]</scope>
</reference>
<protein>
    <recommendedName>
        <fullName evidence="10">Wax synthase domain-containing protein</fullName>
    </recommendedName>
</protein>
<dbReference type="InterPro" id="IPR032805">
    <property type="entry name" value="Wax_synthase_dom"/>
</dbReference>
<dbReference type="Pfam" id="PF13813">
    <property type="entry name" value="MBOAT_2"/>
    <property type="match status" value="1"/>
</dbReference>
<keyword evidence="7 9" id="KW-0472">Membrane</keyword>
<evidence type="ECO:0000256" key="7">
    <source>
        <dbReference type="ARBA" id="ARBA00023136"/>
    </source>
</evidence>
<evidence type="ECO:0000256" key="1">
    <source>
        <dbReference type="ARBA" id="ARBA00004141"/>
    </source>
</evidence>
<dbReference type="EMBL" id="OU466862">
    <property type="protein sequence ID" value="CAH2069871.1"/>
    <property type="molecule type" value="Genomic_DNA"/>
</dbReference>
<evidence type="ECO:0000256" key="2">
    <source>
        <dbReference type="ARBA" id="ARBA00007282"/>
    </source>
</evidence>
<name>A0AAU9SSA3_THLAR</name>
<sequence length="296" mass="34365">MFFSTAHLSFTTAFFLSGLAFAKLILLALEKGPLFPVPPNLIHFICVACFPIQLQKNPSPKNHNHFPKWVFPVKVFIFGALLLKVYDYKQYLPQNFLLALYSLHIYLELEISLTLIKSLVALTLGCDLAPQFNEPYLATSLHDFWGHRWNLMVSEILRLSVYLPIRNLRVKNSQWDPYLGIFATFLVSGAAHEILYFYLMREMPSWEVSWFFVLHGFCTASEVAVKKNTKLVQRWPLSPAVSRLLTVGFVFLTGVWLFSPQLIRNGLMERFTNEDFIFIDFFKRKLVILVGFFYKS</sequence>
<evidence type="ECO:0000256" key="3">
    <source>
        <dbReference type="ARBA" id="ARBA00022679"/>
    </source>
</evidence>
<dbReference type="AlphaFoldDB" id="A0AAU9SSA3"/>
<dbReference type="GO" id="GO:0006629">
    <property type="term" value="P:lipid metabolic process"/>
    <property type="evidence" value="ECO:0007669"/>
    <property type="project" value="UniProtKB-KW"/>
</dbReference>
<dbReference type="PIRSF" id="PIRSF037006">
    <property type="entry name" value="Wax_synthase"/>
    <property type="match status" value="1"/>
</dbReference>
<evidence type="ECO:0000313" key="12">
    <source>
        <dbReference type="Proteomes" id="UP000836841"/>
    </source>
</evidence>
<evidence type="ECO:0000256" key="5">
    <source>
        <dbReference type="ARBA" id="ARBA00022989"/>
    </source>
</evidence>
<evidence type="ECO:0000313" key="11">
    <source>
        <dbReference type="EMBL" id="CAH2069871.1"/>
    </source>
</evidence>
<evidence type="ECO:0000256" key="9">
    <source>
        <dbReference type="SAM" id="Phobius"/>
    </source>
</evidence>
<keyword evidence="8" id="KW-0012">Acyltransferase</keyword>
<keyword evidence="12" id="KW-1185">Reference proteome</keyword>
<feature type="transmembrane region" description="Helical" evidence="9">
    <location>
        <begin position="69"/>
        <end position="86"/>
    </location>
</feature>
<evidence type="ECO:0000259" key="10">
    <source>
        <dbReference type="Pfam" id="PF13813"/>
    </source>
</evidence>
<gene>
    <name evidence="11" type="ORF">TAV2_LOCUS21151</name>
</gene>